<evidence type="ECO:0000313" key="1">
    <source>
        <dbReference type="EMBL" id="AXI59245.1"/>
    </source>
</evidence>
<reference evidence="1 2" key="1">
    <citation type="submission" date="2018-05" db="EMBL/GenBank/DDBJ databases">
        <title>Complete genome sequence of Pseudomonas kribbensis 46-2(T).</title>
        <authorList>
            <person name="Jeong H."/>
            <person name="Lee S.-G."/>
            <person name="Rha E."/>
            <person name="Kim H."/>
        </authorList>
    </citation>
    <scope>NUCLEOTIDE SEQUENCE [LARGE SCALE GENOMIC DNA]</scope>
    <source>
        <strain evidence="1 2">46-2</strain>
    </source>
</reference>
<organism evidence="1 2">
    <name type="scientific">Pseudomonas kribbensis</name>
    <dbReference type="NCBI Taxonomy" id="1628086"/>
    <lineage>
        <taxon>Bacteria</taxon>
        <taxon>Pseudomonadati</taxon>
        <taxon>Pseudomonadota</taxon>
        <taxon>Gammaproteobacteria</taxon>
        <taxon>Pseudomonadales</taxon>
        <taxon>Pseudomonadaceae</taxon>
        <taxon>Pseudomonas</taxon>
    </lineage>
</organism>
<protein>
    <submittedName>
        <fullName evidence="1">Uncharacterized protein</fullName>
    </submittedName>
</protein>
<dbReference type="AlphaFoldDB" id="A0A345RIX9"/>
<dbReference type="KEGG" id="pke:DLD99_01775"/>
<evidence type="ECO:0000313" key="2">
    <source>
        <dbReference type="Proteomes" id="UP000253720"/>
    </source>
</evidence>
<keyword evidence="2" id="KW-1185">Reference proteome</keyword>
<dbReference type="RefSeq" id="WP_114881072.1">
    <property type="nucleotide sequence ID" value="NZ_CP029608.1"/>
</dbReference>
<name>A0A345RIX9_9PSED</name>
<dbReference type="Proteomes" id="UP000253720">
    <property type="component" value="Chromosome"/>
</dbReference>
<proteinExistence type="predicted"/>
<dbReference type="EMBL" id="CP029608">
    <property type="protein sequence ID" value="AXI59245.1"/>
    <property type="molecule type" value="Genomic_DNA"/>
</dbReference>
<sequence>MARDLPPFRPITQAELRYIWAYHPECRRLVLEVERYRRVIAQIDDLYKITHQSWRSNMGGNLTALHLLQQIMTEERERLPAKIDNADPAP</sequence>
<accession>A0A345RIX9</accession>
<gene>
    <name evidence="1" type="ORF">DLD99_01775</name>
</gene>